<organism evidence="1 2">
    <name type="scientific">Vibrio gazogenes</name>
    <dbReference type="NCBI Taxonomy" id="687"/>
    <lineage>
        <taxon>Bacteria</taxon>
        <taxon>Pseudomonadati</taxon>
        <taxon>Pseudomonadota</taxon>
        <taxon>Gammaproteobacteria</taxon>
        <taxon>Vibrionales</taxon>
        <taxon>Vibrionaceae</taxon>
        <taxon>Vibrio</taxon>
    </lineage>
</organism>
<dbReference type="EMBL" id="CP018835">
    <property type="protein sequence ID" value="ASA56416.1"/>
    <property type="molecule type" value="Genomic_DNA"/>
</dbReference>
<protein>
    <submittedName>
        <fullName evidence="1">Uncharacterized protein</fullName>
    </submittedName>
</protein>
<dbReference type="Proteomes" id="UP000196708">
    <property type="component" value="Chromosome 1"/>
</dbReference>
<dbReference type="RefSeq" id="WP_021020729.1">
    <property type="nucleotide sequence ID" value="NZ_CP018835.1"/>
</dbReference>
<reference evidence="1 2" key="1">
    <citation type="submission" date="2016-12" db="EMBL/GenBank/DDBJ databases">
        <authorList>
            <person name="Song W.-J."/>
            <person name="Kurnit D.M."/>
        </authorList>
    </citation>
    <scope>NUCLEOTIDE SEQUENCE [LARGE SCALE GENOMIC DNA]</scope>
    <source>
        <strain evidence="1 2">ATCC 43942</strain>
    </source>
</reference>
<name>A0A1Z2SGW2_VIBGA</name>
<sequence length="106" mass="12361">MKTELVFESDRTAVIEADRLLMSFLDNQQSSHHDDGRFMRFAILDKPWKTIGNPEPYRIIESEFMAGFGLIEKLEQLGFVCINKRDNYPTKGFDMIYVYPLPRPVA</sequence>
<gene>
    <name evidence="1" type="ORF">BSQ33_12405</name>
</gene>
<evidence type="ECO:0000313" key="1">
    <source>
        <dbReference type="EMBL" id="ASA56416.1"/>
    </source>
</evidence>
<dbReference type="KEGG" id="vga:BSQ33_12405"/>
<proteinExistence type="predicted"/>
<accession>A0A1Z2SGW2</accession>
<dbReference type="AlphaFoldDB" id="A0A1Z2SGW2"/>
<evidence type="ECO:0000313" key="2">
    <source>
        <dbReference type="Proteomes" id="UP000196708"/>
    </source>
</evidence>